<reference evidence="2 3" key="1">
    <citation type="submission" date="2017-03" db="EMBL/GenBank/DDBJ databases">
        <title>Genomes of endolithic fungi from Antarctica.</title>
        <authorList>
            <person name="Coleine C."/>
            <person name="Masonjones S."/>
            <person name="Stajich J.E."/>
        </authorList>
    </citation>
    <scope>NUCLEOTIDE SEQUENCE [LARGE SCALE GENOMIC DNA]</scope>
    <source>
        <strain evidence="2 3">CCFEE 6314</strain>
    </source>
</reference>
<accession>A0A438NFG3</accession>
<dbReference type="EMBL" id="NAJM01000004">
    <property type="protein sequence ID" value="RVX74464.1"/>
    <property type="molecule type" value="Genomic_DNA"/>
</dbReference>
<protein>
    <submittedName>
        <fullName evidence="2">Uncharacterized protein</fullName>
    </submittedName>
</protein>
<dbReference type="Proteomes" id="UP000288859">
    <property type="component" value="Unassembled WGS sequence"/>
</dbReference>
<feature type="compositionally biased region" description="Low complexity" evidence="1">
    <location>
        <begin position="1"/>
        <end position="14"/>
    </location>
</feature>
<gene>
    <name evidence="2" type="ORF">B0A52_01590</name>
</gene>
<feature type="region of interest" description="Disordered" evidence="1">
    <location>
        <begin position="1"/>
        <end position="21"/>
    </location>
</feature>
<evidence type="ECO:0000313" key="3">
    <source>
        <dbReference type="Proteomes" id="UP000288859"/>
    </source>
</evidence>
<evidence type="ECO:0000313" key="2">
    <source>
        <dbReference type="EMBL" id="RVX74464.1"/>
    </source>
</evidence>
<name>A0A438NFG3_EXOME</name>
<evidence type="ECO:0000256" key="1">
    <source>
        <dbReference type="SAM" id="MobiDB-lite"/>
    </source>
</evidence>
<comment type="caution">
    <text evidence="2">The sequence shown here is derived from an EMBL/GenBank/DDBJ whole genome shotgun (WGS) entry which is preliminary data.</text>
</comment>
<proteinExistence type="predicted"/>
<dbReference type="OrthoDB" id="5417695at2759"/>
<feature type="compositionally biased region" description="Basic and acidic residues" evidence="1">
    <location>
        <begin position="75"/>
        <end position="96"/>
    </location>
</feature>
<feature type="region of interest" description="Disordered" evidence="1">
    <location>
        <begin position="51"/>
        <end position="104"/>
    </location>
</feature>
<feature type="compositionally biased region" description="Basic and acidic residues" evidence="1">
    <location>
        <begin position="51"/>
        <end position="68"/>
    </location>
</feature>
<organism evidence="2 3">
    <name type="scientific">Exophiala mesophila</name>
    <name type="common">Black yeast-like fungus</name>
    <dbReference type="NCBI Taxonomy" id="212818"/>
    <lineage>
        <taxon>Eukaryota</taxon>
        <taxon>Fungi</taxon>
        <taxon>Dikarya</taxon>
        <taxon>Ascomycota</taxon>
        <taxon>Pezizomycotina</taxon>
        <taxon>Eurotiomycetes</taxon>
        <taxon>Chaetothyriomycetidae</taxon>
        <taxon>Chaetothyriales</taxon>
        <taxon>Herpotrichiellaceae</taxon>
        <taxon>Exophiala</taxon>
    </lineage>
</organism>
<dbReference type="AlphaFoldDB" id="A0A438NFG3"/>
<sequence>MSSDSGVDVSSGSSKPIFTQADIEKELVSPTDTDKEVVVMKNDFDKQFYDRTADSSKQVRDLSLDTEKQAVPSSSEKELAIPRNNLDKEALHRDSGEDQSSPTTRPIAAFRVEKSNPLGLVIPQSQKLLLRALDPVDKIDQGPAFVTNDMDWVDVLAVNPPPFELYTAHDFNQSQLVARFLPRGWQGLVGMSSEFEVSAQGERQKWEVVRKGLTRTYHLRGLAGHKGTEFAWKGSTKTVESMAGKEKRNKGSLKLVTAEGVVLAVWQQWRDSHILGDVLIFEDARRRIAVEVILTSCICVVSAERANGLNWIGGLGK</sequence>